<dbReference type="Proteomes" id="UP000277580">
    <property type="component" value="Unassembled WGS sequence"/>
</dbReference>
<protein>
    <submittedName>
        <fullName evidence="1">Uncharacterized protein</fullName>
    </submittedName>
</protein>
<gene>
    <name evidence="1" type="ORF">P167DRAFT_355884</name>
</gene>
<evidence type="ECO:0000313" key="1">
    <source>
        <dbReference type="EMBL" id="RPB08367.1"/>
    </source>
</evidence>
<organism evidence="1 2">
    <name type="scientific">Morchella conica CCBAS932</name>
    <dbReference type="NCBI Taxonomy" id="1392247"/>
    <lineage>
        <taxon>Eukaryota</taxon>
        <taxon>Fungi</taxon>
        <taxon>Dikarya</taxon>
        <taxon>Ascomycota</taxon>
        <taxon>Pezizomycotina</taxon>
        <taxon>Pezizomycetes</taxon>
        <taxon>Pezizales</taxon>
        <taxon>Morchellaceae</taxon>
        <taxon>Morchella</taxon>
    </lineage>
</organism>
<reference evidence="1 2" key="1">
    <citation type="journal article" date="2018" name="Nat. Ecol. Evol.">
        <title>Pezizomycetes genomes reveal the molecular basis of ectomycorrhizal truffle lifestyle.</title>
        <authorList>
            <person name="Murat C."/>
            <person name="Payen T."/>
            <person name="Noel B."/>
            <person name="Kuo A."/>
            <person name="Morin E."/>
            <person name="Chen J."/>
            <person name="Kohler A."/>
            <person name="Krizsan K."/>
            <person name="Balestrini R."/>
            <person name="Da Silva C."/>
            <person name="Montanini B."/>
            <person name="Hainaut M."/>
            <person name="Levati E."/>
            <person name="Barry K.W."/>
            <person name="Belfiori B."/>
            <person name="Cichocki N."/>
            <person name="Clum A."/>
            <person name="Dockter R.B."/>
            <person name="Fauchery L."/>
            <person name="Guy J."/>
            <person name="Iotti M."/>
            <person name="Le Tacon F."/>
            <person name="Lindquist E.A."/>
            <person name="Lipzen A."/>
            <person name="Malagnac F."/>
            <person name="Mello A."/>
            <person name="Molinier V."/>
            <person name="Miyauchi S."/>
            <person name="Poulain J."/>
            <person name="Riccioni C."/>
            <person name="Rubini A."/>
            <person name="Sitrit Y."/>
            <person name="Splivallo R."/>
            <person name="Traeger S."/>
            <person name="Wang M."/>
            <person name="Zifcakova L."/>
            <person name="Wipf D."/>
            <person name="Zambonelli A."/>
            <person name="Paolocci F."/>
            <person name="Nowrousian M."/>
            <person name="Ottonello S."/>
            <person name="Baldrian P."/>
            <person name="Spatafora J.W."/>
            <person name="Henrissat B."/>
            <person name="Nagy L.G."/>
            <person name="Aury J.M."/>
            <person name="Wincker P."/>
            <person name="Grigoriev I.V."/>
            <person name="Bonfante P."/>
            <person name="Martin F.M."/>
        </authorList>
    </citation>
    <scope>NUCLEOTIDE SEQUENCE [LARGE SCALE GENOMIC DNA]</scope>
    <source>
        <strain evidence="1 2">CCBAS932</strain>
    </source>
</reference>
<dbReference type="EMBL" id="ML119164">
    <property type="protein sequence ID" value="RPB08367.1"/>
    <property type="molecule type" value="Genomic_DNA"/>
</dbReference>
<dbReference type="InParanoid" id="A0A3N4KD12"/>
<accession>A0A3N4KD12</accession>
<name>A0A3N4KD12_9PEZI</name>
<keyword evidence="2" id="KW-1185">Reference proteome</keyword>
<dbReference type="AlphaFoldDB" id="A0A3N4KD12"/>
<sequence>MTRFPMDNQRIAILCISSQKKKKRVFHPQVYPPPVSASKHDIPAASIVPNSKVFLKRRNSVIQSIGE</sequence>
<proteinExistence type="predicted"/>
<evidence type="ECO:0000313" key="2">
    <source>
        <dbReference type="Proteomes" id="UP000277580"/>
    </source>
</evidence>